<dbReference type="Gene3D" id="3.40.50.150">
    <property type="entry name" value="Vaccinia Virus protein VP39"/>
    <property type="match status" value="1"/>
</dbReference>
<dbReference type="AlphaFoldDB" id="A0A1F5X1H9"/>
<evidence type="ECO:0000313" key="4">
    <source>
        <dbReference type="Proteomes" id="UP000178046"/>
    </source>
</evidence>
<dbReference type="InterPro" id="IPR013630">
    <property type="entry name" value="Methyltransf_Zn-bd_dom_put"/>
</dbReference>
<reference evidence="3 4" key="1">
    <citation type="journal article" date="2016" name="Nat. Commun.">
        <title>Thousands of microbial genomes shed light on interconnected biogeochemical processes in an aquifer system.</title>
        <authorList>
            <person name="Anantharaman K."/>
            <person name="Brown C.T."/>
            <person name="Hug L.A."/>
            <person name="Sharon I."/>
            <person name="Castelle C.J."/>
            <person name="Probst A.J."/>
            <person name="Thomas B.C."/>
            <person name="Singh A."/>
            <person name="Wilkins M.J."/>
            <person name="Karaoz U."/>
            <person name="Brodie E.L."/>
            <person name="Williams K.H."/>
            <person name="Hubbard S.S."/>
            <person name="Banfield J.F."/>
        </authorList>
    </citation>
    <scope>NUCLEOTIDE SEQUENCE [LARGE SCALE GENOMIC DNA]</scope>
</reference>
<dbReference type="Pfam" id="PF08484">
    <property type="entry name" value="Methyltransf_14"/>
    <property type="match status" value="1"/>
</dbReference>
<sequence length="412" mass="46204">MSKTIKIKKCRVCGKRRIKPFFDLGKQPLANRLLKSAGDIEETYPLSLGFCLECGLVQLNHTVPPKKLFSKYLWVTGTSKGANIFASEFCERLLSKQKFSKKSFVFEPASNDGTFLVPFQKKGFRVLGADPAKNIVDMANKKGIPTERVFFGRSAAKKIINKYGKADIIFARNVLAHVADTRDFMQGMKEVLSEEGVLAIEVHYGGDILNGLQYDSIYHEHLCYFTLKSIERLLNDFGLYIFDVFHGPISGGALIVYARKRKGVEAKAVAKSRGEELRKKVNNFQTWQKFAKLAHNHRDKLSAMVKGQAAGGLRIAGYGASARSSTLLNFCRLGRRQIFAIADNNKLKQGMYTAGSHIPIYSAEKALSLKPDIILLLAWNFGKEIIAGLKKHFNYKRGYIIPLSNNPRIIKK</sequence>
<name>A0A1F5X1H9_9BACT</name>
<feature type="domain" description="Methyltransferase putative zinc binding" evidence="1">
    <location>
        <begin position="10"/>
        <end position="69"/>
    </location>
</feature>
<dbReference type="Pfam" id="PF13489">
    <property type="entry name" value="Methyltransf_23"/>
    <property type="match status" value="1"/>
</dbReference>
<evidence type="ECO:0000259" key="1">
    <source>
        <dbReference type="Pfam" id="PF08421"/>
    </source>
</evidence>
<evidence type="ECO:0000259" key="2">
    <source>
        <dbReference type="Pfam" id="PF08484"/>
    </source>
</evidence>
<dbReference type="Pfam" id="PF08421">
    <property type="entry name" value="Methyltransf_13"/>
    <property type="match status" value="1"/>
</dbReference>
<comment type="caution">
    <text evidence="3">The sequence shown here is derived from an EMBL/GenBank/DDBJ whole genome shotgun (WGS) entry which is preliminary data.</text>
</comment>
<dbReference type="InterPro" id="IPR013691">
    <property type="entry name" value="MeTrfase_14"/>
</dbReference>
<dbReference type="Proteomes" id="UP000178046">
    <property type="component" value="Unassembled WGS sequence"/>
</dbReference>
<protein>
    <recommendedName>
        <fullName evidence="5">Methyltransferase</fullName>
    </recommendedName>
</protein>
<dbReference type="EMBL" id="MFIA01000036">
    <property type="protein sequence ID" value="OGF81749.1"/>
    <property type="molecule type" value="Genomic_DNA"/>
</dbReference>
<dbReference type="InterPro" id="IPR038576">
    <property type="entry name" value="Methyltransf_Zn-bd_dom_put_sf"/>
</dbReference>
<dbReference type="PANTHER" id="PTHR43861:SF5">
    <property type="entry name" value="BLL5978 PROTEIN"/>
    <property type="match status" value="1"/>
</dbReference>
<proteinExistence type="predicted"/>
<evidence type="ECO:0008006" key="5">
    <source>
        <dbReference type="Google" id="ProtNLM"/>
    </source>
</evidence>
<organism evidence="3 4">
    <name type="scientific">Candidatus Giovannonibacteria bacterium RIFCSPLOWO2_01_FULL_44_16</name>
    <dbReference type="NCBI Taxonomy" id="1798348"/>
    <lineage>
        <taxon>Bacteria</taxon>
        <taxon>Candidatus Giovannoniibacteriota</taxon>
    </lineage>
</organism>
<dbReference type="InterPro" id="IPR029063">
    <property type="entry name" value="SAM-dependent_MTases_sf"/>
</dbReference>
<gene>
    <name evidence="3" type="ORF">A2924_00895</name>
</gene>
<dbReference type="SUPFAM" id="SSF53335">
    <property type="entry name" value="S-adenosyl-L-methionine-dependent methyltransferases"/>
    <property type="match status" value="1"/>
</dbReference>
<dbReference type="PANTHER" id="PTHR43861">
    <property type="entry name" value="TRANS-ACONITATE 2-METHYLTRANSFERASE-RELATED"/>
    <property type="match status" value="1"/>
</dbReference>
<accession>A0A1F5X1H9</accession>
<evidence type="ECO:0000313" key="3">
    <source>
        <dbReference type="EMBL" id="OGF81749.1"/>
    </source>
</evidence>
<dbReference type="Gene3D" id="3.40.50.720">
    <property type="entry name" value="NAD(P)-binding Rossmann-like Domain"/>
    <property type="match status" value="1"/>
</dbReference>
<dbReference type="Gene3D" id="6.20.50.110">
    <property type="entry name" value="Methyltransferase, zinc-binding domain"/>
    <property type="match status" value="1"/>
</dbReference>
<feature type="domain" description="C-methyltransferase" evidence="2">
    <location>
        <begin position="248"/>
        <end position="402"/>
    </location>
</feature>